<dbReference type="EMBL" id="KN847323">
    <property type="protein sequence ID" value="KIW50352.1"/>
    <property type="molecule type" value="Genomic_DNA"/>
</dbReference>
<accession>A0A0D2CKH9</accession>
<evidence type="ECO:0000256" key="2">
    <source>
        <dbReference type="SAM" id="Phobius"/>
    </source>
</evidence>
<proteinExistence type="predicted"/>
<feature type="region of interest" description="Disordered" evidence="1">
    <location>
        <begin position="20"/>
        <end position="130"/>
    </location>
</feature>
<dbReference type="PANTHER" id="PTHR37540:SF10">
    <property type="entry name" value="SIGMA-70 REGION 2 FAMILY PROTEIN"/>
    <property type="match status" value="1"/>
</dbReference>
<feature type="compositionally biased region" description="Basic and acidic residues" evidence="1">
    <location>
        <begin position="76"/>
        <end position="88"/>
    </location>
</feature>
<dbReference type="AlphaFoldDB" id="A0A0D2CKH9"/>
<organism evidence="3 4">
    <name type="scientific">Exophiala xenobiotica</name>
    <dbReference type="NCBI Taxonomy" id="348802"/>
    <lineage>
        <taxon>Eukaryota</taxon>
        <taxon>Fungi</taxon>
        <taxon>Dikarya</taxon>
        <taxon>Ascomycota</taxon>
        <taxon>Pezizomycotina</taxon>
        <taxon>Eurotiomycetes</taxon>
        <taxon>Chaetothyriomycetidae</taxon>
        <taxon>Chaetothyriales</taxon>
        <taxon>Herpotrichiellaceae</taxon>
        <taxon>Exophiala</taxon>
    </lineage>
</organism>
<evidence type="ECO:0000313" key="3">
    <source>
        <dbReference type="EMBL" id="KIW50352.1"/>
    </source>
</evidence>
<dbReference type="HOGENOM" id="CLU_015771_0_1_1"/>
<dbReference type="GeneID" id="25333856"/>
<keyword evidence="4" id="KW-1185">Reference proteome</keyword>
<evidence type="ECO:0000313" key="4">
    <source>
        <dbReference type="Proteomes" id="UP000054342"/>
    </source>
</evidence>
<feature type="compositionally biased region" description="Polar residues" evidence="1">
    <location>
        <begin position="57"/>
        <end position="66"/>
    </location>
</feature>
<keyword evidence="2" id="KW-0812">Transmembrane</keyword>
<dbReference type="STRING" id="348802.A0A0D2CKH9"/>
<protein>
    <recommendedName>
        <fullName evidence="5">Transcription factor domain-containing protein</fullName>
    </recommendedName>
</protein>
<sequence length="555" mass="62194">MSTADMACPDRSRYMFVEYKEPAIPAQGQKRRRGGPSEVRAHITKEFHRKLRVKRLGSSSPQTTLTDRSKLARPAARHDDEIQKEPRPRTSTTPTSPKPSARPPDEDASVQVNPSPGLKNGLGEGRTDPFNALPLDQKSMYIHMVLDHAIAISWPNTVPARSKASNPVKSAWLKCAMQWPVAFHAFTYATTLHLLCVHRGRELVKSAPLMRLHHKVEAIKLVNEQLRNLTGPPTDALIMSVAILAIHGAYDEIVYPEIHPTSPLATAQNLHVYGNMVNEEEHLQAIILLIMQKGGLESIELFGMADTMALCDLYFSTKYVRRPVFSLLRSPQSLVMSGKHQLDSVAIELDSELGSGFRYFRATLAGRKLLEILDSWVEVTTALDHYARKGPTAPELVDLIEARGASQHRLLSQMPDPLEFTDPDSCVHQAARLATLIFGDMAIFPLPPTQSVKPRLAAMLMEVLQTCDRSRCWDLHAQVLVWALTLGAIAASFTPTRIWYVDRLKQRTSDMQITDWTALESICSRHLWWKPVCSKPAEKLWLEIRSPKVEAQDLG</sequence>
<gene>
    <name evidence="3" type="ORF">PV05_11948</name>
</gene>
<feature type="transmembrane region" description="Helical" evidence="2">
    <location>
        <begin position="479"/>
        <end position="500"/>
    </location>
</feature>
<keyword evidence="2" id="KW-1133">Transmembrane helix</keyword>
<evidence type="ECO:0000256" key="1">
    <source>
        <dbReference type="SAM" id="MobiDB-lite"/>
    </source>
</evidence>
<dbReference type="RefSeq" id="XP_013310936.1">
    <property type="nucleotide sequence ID" value="XM_013455482.1"/>
</dbReference>
<dbReference type="Proteomes" id="UP000054342">
    <property type="component" value="Unassembled WGS sequence"/>
</dbReference>
<keyword evidence="2" id="KW-0472">Membrane</keyword>
<reference evidence="3 4" key="1">
    <citation type="submission" date="2015-01" db="EMBL/GenBank/DDBJ databases">
        <title>The Genome Sequence of Exophiala xenobiotica CBS118157.</title>
        <authorList>
            <consortium name="The Broad Institute Genomics Platform"/>
            <person name="Cuomo C."/>
            <person name="de Hoog S."/>
            <person name="Gorbushina A."/>
            <person name="Stielow B."/>
            <person name="Teixiera M."/>
            <person name="Abouelleil A."/>
            <person name="Chapman S.B."/>
            <person name="Priest M."/>
            <person name="Young S.K."/>
            <person name="Wortman J."/>
            <person name="Nusbaum C."/>
            <person name="Birren B."/>
        </authorList>
    </citation>
    <scope>NUCLEOTIDE SEQUENCE [LARGE SCALE GENOMIC DNA]</scope>
    <source>
        <strain evidence="3 4">CBS 118157</strain>
    </source>
</reference>
<evidence type="ECO:0008006" key="5">
    <source>
        <dbReference type="Google" id="ProtNLM"/>
    </source>
</evidence>
<name>A0A0D2CKH9_9EURO</name>
<dbReference type="PANTHER" id="PTHR37540">
    <property type="entry name" value="TRANSCRIPTION FACTOR (ACR-2), PUTATIVE-RELATED-RELATED"/>
    <property type="match status" value="1"/>
</dbReference>
<dbReference type="OrthoDB" id="3469466at2759"/>